<dbReference type="GO" id="GO:0005886">
    <property type="term" value="C:plasma membrane"/>
    <property type="evidence" value="ECO:0007669"/>
    <property type="project" value="UniProtKB-SubCell"/>
</dbReference>
<evidence type="ECO:0000259" key="7">
    <source>
        <dbReference type="Pfam" id="PF00535"/>
    </source>
</evidence>
<proteinExistence type="predicted"/>
<sequence length="166" mass="18332">MKRISIVIPMYNEARHIGHTLDCARRAAERAGLECELLVVDNGSDDDGPRIASEHGAQVLRHPGLAIGALRNRGAQAASGDCLAFIDADIEVPGDWLKRWRQVHEDRRADVLALDCDTPAQAPWFARAWQRRRRPPRQPARVAADAQSVPGATLVRGRGRLRRAPA</sequence>
<dbReference type="Gene3D" id="3.90.550.10">
    <property type="entry name" value="Spore Coat Polysaccharide Biosynthesis Protein SpsA, Chain A"/>
    <property type="match status" value="1"/>
</dbReference>
<evidence type="ECO:0000256" key="3">
    <source>
        <dbReference type="ARBA" id="ARBA00022519"/>
    </source>
</evidence>
<accession>A0A024HHL4</accession>
<dbReference type="AlphaFoldDB" id="A0A024HHL4"/>
<evidence type="ECO:0000256" key="5">
    <source>
        <dbReference type="ARBA" id="ARBA00022679"/>
    </source>
</evidence>
<dbReference type="CDD" id="cd00761">
    <property type="entry name" value="Glyco_tranf_GTA_type"/>
    <property type="match status" value="1"/>
</dbReference>
<evidence type="ECO:0000256" key="1">
    <source>
        <dbReference type="ARBA" id="ARBA00004236"/>
    </source>
</evidence>
<reference evidence="8 9" key="1">
    <citation type="submission" date="2013-03" db="EMBL/GenBank/DDBJ databases">
        <authorList>
            <person name="Linke B."/>
        </authorList>
    </citation>
    <scope>NUCLEOTIDE SEQUENCE [LARGE SCALE GENOMIC DNA]</scope>
    <source>
        <strain evidence="8 9">B13</strain>
    </source>
</reference>
<evidence type="ECO:0000313" key="8">
    <source>
        <dbReference type="EMBL" id="CDF84094.1"/>
    </source>
</evidence>
<organism evidence="8 9">
    <name type="scientific">Pseudomonas knackmussii (strain DSM 6978 / CCUG 54928 / LMG 23759 / B13)</name>
    <dbReference type="NCBI Taxonomy" id="1301098"/>
    <lineage>
        <taxon>Bacteria</taxon>
        <taxon>Pseudomonadati</taxon>
        <taxon>Pseudomonadota</taxon>
        <taxon>Gammaproteobacteria</taxon>
        <taxon>Pseudomonadales</taxon>
        <taxon>Pseudomonadaceae</taxon>
        <taxon>Pseudomonas</taxon>
    </lineage>
</organism>
<dbReference type="Proteomes" id="UP000025241">
    <property type="component" value="Chromosome I"/>
</dbReference>
<dbReference type="InterPro" id="IPR001173">
    <property type="entry name" value="Glyco_trans_2-like"/>
</dbReference>
<evidence type="ECO:0000256" key="2">
    <source>
        <dbReference type="ARBA" id="ARBA00022475"/>
    </source>
</evidence>
<dbReference type="PATRIC" id="fig|1301098.3.peg.2761"/>
<dbReference type="STRING" id="1301098.PKB_2747"/>
<dbReference type="HOGENOM" id="CLU_1601281_0_0_6"/>
<dbReference type="eggNOG" id="COG1216">
    <property type="taxonomic scope" value="Bacteria"/>
</dbReference>
<keyword evidence="9" id="KW-1185">Reference proteome</keyword>
<keyword evidence="4" id="KW-0328">Glycosyltransferase</keyword>
<evidence type="ECO:0000313" key="9">
    <source>
        <dbReference type="Proteomes" id="UP000025241"/>
    </source>
</evidence>
<dbReference type="KEGG" id="pkc:PKB_2747"/>
<name>A0A024HHL4_PSEKB</name>
<evidence type="ECO:0000256" key="4">
    <source>
        <dbReference type="ARBA" id="ARBA00022676"/>
    </source>
</evidence>
<keyword evidence="2" id="KW-1003">Cell membrane</keyword>
<dbReference type="SUPFAM" id="SSF53448">
    <property type="entry name" value="Nucleotide-diphospho-sugar transferases"/>
    <property type="match status" value="1"/>
</dbReference>
<gene>
    <name evidence="8" type="ORF">PKB_2747</name>
</gene>
<keyword evidence="5" id="KW-0808">Transferase</keyword>
<keyword evidence="3" id="KW-0997">Cell inner membrane</keyword>
<keyword evidence="6" id="KW-0472">Membrane</keyword>
<protein>
    <recommendedName>
        <fullName evidence="7">Glycosyltransferase 2-like domain-containing protein</fullName>
    </recommendedName>
</protein>
<dbReference type="GO" id="GO:0016757">
    <property type="term" value="F:glycosyltransferase activity"/>
    <property type="evidence" value="ECO:0007669"/>
    <property type="project" value="UniProtKB-KW"/>
</dbReference>
<dbReference type="PANTHER" id="PTHR43646">
    <property type="entry name" value="GLYCOSYLTRANSFERASE"/>
    <property type="match status" value="1"/>
</dbReference>
<feature type="domain" description="Glycosyltransferase 2-like" evidence="7">
    <location>
        <begin position="5"/>
        <end position="127"/>
    </location>
</feature>
<dbReference type="PANTHER" id="PTHR43646:SF2">
    <property type="entry name" value="GLYCOSYLTRANSFERASE 2-LIKE DOMAIN-CONTAINING PROTEIN"/>
    <property type="match status" value="1"/>
</dbReference>
<dbReference type="InterPro" id="IPR029044">
    <property type="entry name" value="Nucleotide-diphossugar_trans"/>
</dbReference>
<comment type="subcellular location">
    <subcellularLocation>
        <location evidence="1">Cell membrane</location>
    </subcellularLocation>
</comment>
<dbReference type="Pfam" id="PF00535">
    <property type="entry name" value="Glycos_transf_2"/>
    <property type="match status" value="1"/>
</dbReference>
<evidence type="ECO:0000256" key="6">
    <source>
        <dbReference type="ARBA" id="ARBA00023136"/>
    </source>
</evidence>
<dbReference type="EMBL" id="HG322950">
    <property type="protein sequence ID" value="CDF84094.1"/>
    <property type="molecule type" value="Genomic_DNA"/>
</dbReference>
<reference evidence="8 9" key="2">
    <citation type="submission" date="2014-05" db="EMBL/GenBank/DDBJ databases">
        <title>Genome sequence of the 3-chlorobenzoate degrading bacterium Pseudomonas knackmussii B13 shows multiple evidence for horizontal gene transfer.</title>
        <authorList>
            <person name="Miyazaki R."/>
            <person name="Bertelli C."/>
            <person name="Falquet L."/>
            <person name="Robinson-Rechavi M."/>
            <person name="Gharib W."/>
            <person name="Roy S."/>
            <person name="Van der Meer J.R."/>
        </authorList>
    </citation>
    <scope>NUCLEOTIDE SEQUENCE [LARGE SCALE GENOMIC DNA]</scope>
    <source>
        <strain evidence="8 9">B13</strain>
    </source>
</reference>